<name>A0A0F9I2U2_9ZZZZ</name>
<dbReference type="Pfam" id="PF12911">
    <property type="entry name" value="OppC_N"/>
    <property type="match status" value="1"/>
</dbReference>
<dbReference type="InterPro" id="IPR025966">
    <property type="entry name" value="OppC_N"/>
</dbReference>
<dbReference type="Pfam" id="PF00528">
    <property type="entry name" value="BPD_transp_1"/>
    <property type="match status" value="1"/>
</dbReference>
<dbReference type="EMBL" id="LAZR01022495">
    <property type="protein sequence ID" value="KKL81677.1"/>
    <property type="molecule type" value="Genomic_DNA"/>
</dbReference>
<dbReference type="CDD" id="cd06261">
    <property type="entry name" value="TM_PBP2"/>
    <property type="match status" value="1"/>
</dbReference>
<keyword evidence="6 7" id="KW-0472">Membrane</keyword>
<evidence type="ECO:0000256" key="4">
    <source>
        <dbReference type="ARBA" id="ARBA00022692"/>
    </source>
</evidence>
<proteinExistence type="predicted"/>
<feature type="transmembrane region" description="Helical" evidence="7">
    <location>
        <begin position="29"/>
        <end position="52"/>
    </location>
</feature>
<dbReference type="InterPro" id="IPR035906">
    <property type="entry name" value="MetI-like_sf"/>
</dbReference>
<dbReference type="PANTHER" id="PTHR43386:SF1">
    <property type="entry name" value="D,D-DIPEPTIDE TRANSPORT SYSTEM PERMEASE PROTEIN DDPC-RELATED"/>
    <property type="match status" value="1"/>
</dbReference>
<keyword evidence="3" id="KW-1003">Cell membrane</keyword>
<evidence type="ECO:0000256" key="6">
    <source>
        <dbReference type="ARBA" id="ARBA00023136"/>
    </source>
</evidence>
<protein>
    <recommendedName>
        <fullName evidence="8">ABC transmembrane type-1 domain-containing protein</fullName>
    </recommendedName>
</protein>
<keyword evidence="4 7" id="KW-0812">Transmembrane</keyword>
<comment type="subcellular location">
    <subcellularLocation>
        <location evidence="1">Cell membrane</location>
        <topology evidence="1">Multi-pass membrane protein</topology>
    </subcellularLocation>
</comment>
<gene>
    <name evidence="9" type="ORF">LCGC14_1992380</name>
</gene>
<evidence type="ECO:0000259" key="8">
    <source>
        <dbReference type="PROSITE" id="PS50928"/>
    </source>
</evidence>
<feature type="transmembrane region" description="Helical" evidence="7">
    <location>
        <begin position="95"/>
        <end position="118"/>
    </location>
</feature>
<dbReference type="InterPro" id="IPR000515">
    <property type="entry name" value="MetI-like"/>
</dbReference>
<keyword evidence="5 7" id="KW-1133">Transmembrane helix</keyword>
<dbReference type="InterPro" id="IPR050366">
    <property type="entry name" value="BP-dependent_transpt_permease"/>
</dbReference>
<comment type="caution">
    <text evidence="9">The sequence shown here is derived from an EMBL/GenBank/DDBJ whole genome shotgun (WGS) entry which is preliminary data.</text>
</comment>
<reference evidence="9" key="1">
    <citation type="journal article" date="2015" name="Nature">
        <title>Complex archaea that bridge the gap between prokaryotes and eukaryotes.</title>
        <authorList>
            <person name="Spang A."/>
            <person name="Saw J.H."/>
            <person name="Jorgensen S.L."/>
            <person name="Zaremba-Niedzwiedzka K."/>
            <person name="Martijn J."/>
            <person name="Lind A.E."/>
            <person name="van Eijk R."/>
            <person name="Schleper C."/>
            <person name="Guy L."/>
            <person name="Ettema T.J."/>
        </authorList>
    </citation>
    <scope>NUCLEOTIDE SEQUENCE</scope>
</reference>
<sequence>MKIKDLLLRKNRVMLRLAPGRGPGRSGRILFYFSIFLISALVLLAIFAPVLVPYDPLKTDPDSQFLKPSAEHWFGADQYGRDIFARLVHATRFDLMISFSVVGVAFTAGSVIGGVAGFAGNLFEDVVMRVVDIMMSFPAFILAMGITAVLGNKISNVILALAVAYTPYFVRLTRGEMLKVRKMEYADAARCIGVKPVRILFYHLLPNTIAPGLVQSALALGWAILDTAGLAFLGLGIQPPTAE</sequence>
<keyword evidence="2" id="KW-0813">Transport</keyword>
<dbReference type="PROSITE" id="PS50928">
    <property type="entry name" value="ABC_TM1"/>
    <property type="match status" value="1"/>
</dbReference>
<dbReference type="GO" id="GO:0005886">
    <property type="term" value="C:plasma membrane"/>
    <property type="evidence" value="ECO:0007669"/>
    <property type="project" value="UniProtKB-SubCell"/>
</dbReference>
<dbReference type="PANTHER" id="PTHR43386">
    <property type="entry name" value="OLIGOPEPTIDE TRANSPORT SYSTEM PERMEASE PROTEIN APPC"/>
    <property type="match status" value="1"/>
</dbReference>
<accession>A0A0F9I2U2</accession>
<feature type="transmembrane region" description="Helical" evidence="7">
    <location>
        <begin position="130"/>
        <end position="150"/>
    </location>
</feature>
<evidence type="ECO:0000256" key="2">
    <source>
        <dbReference type="ARBA" id="ARBA00022448"/>
    </source>
</evidence>
<dbReference type="Gene3D" id="1.10.3720.10">
    <property type="entry name" value="MetI-like"/>
    <property type="match status" value="1"/>
</dbReference>
<dbReference type="SUPFAM" id="SSF161098">
    <property type="entry name" value="MetI-like"/>
    <property type="match status" value="1"/>
</dbReference>
<feature type="domain" description="ABC transmembrane type-1" evidence="8">
    <location>
        <begin position="95"/>
        <end position="243"/>
    </location>
</feature>
<dbReference type="AlphaFoldDB" id="A0A0F9I2U2"/>
<evidence type="ECO:0000256" key="3">
    <source>
        <dbReference type="ARBA" id="ARBA00022475"/>
    </source>
</evidence>
<evidence type="ECO:0000313" key="9">
    <source>
        <dbReference type="EMBL" id="KKL81677.1"/>
    </source>
</evidence>
<evidence type="ECO:0000256" key="5">
    <source>
        <dbReference type="ARBA" id="ARBA00022989"/>
    </source>
</evidence>
<dbReference type="GO" id="GO:0055085">
    <property type="term" value="P:transmembrane transport"/>
    <property type="evidence" value="ECO:0007669"/>
    <property type="project" value="InterPro"/>
</dbReference>
<feature type="transmembrane region" description="Helical" evidence="7">
    <location>
        <begin position="156"/>
        <end position="173"/>
    </location>
</feature>
<organism evidence="9">
    <name type="scientific">marine sediment metagenome</name>
    <dbReference type="NCBI Taxonomy" id="412755"/>
    <lineage>
        <taxon>unclassified sequences</taxon>
        <taxon>metagenomes</taxon>
        <taxon>ecological metagenomes</taxon>
    </lineage>
</organism>
<evidence type="ECO:0000256" key="7">
    <source>
        <dbReference type="SAM" id="Phobius"/>
    </source>
</evidence>
<evidence type="ECO:0000256" key="1">
    <source>
        <dbReference type="ARBA" id="ARBA00004651"/>
    </source>
</evidence>